<proteinExistence type="predicted"/>
<comment type="caution">
    <text evidence="2">The sequence shown here is derived from an EMBL/GenBank/DDBJ whole genome shotgun (WGS) entry which is preliminary data.</text>
</comment>
<evidence type="ECO:0000259" key="1">
    <source>
        <dbReference type="Pfam" id="PF07969"/>
    </source>
</evidence>
<dbReference type="SUPFAM" id="SSF51338">
    <property type="entry name" value="Composite domain of metallo-dependent hydrolases"/>
    <property type="match status" value="1"/>
</dbReference>
<dbReference type="InterPro" id="IPR011059">
    <property type="entry name" value="Metal-dep_hydrolase_composite"/>
</dbReference>
<reference evidence="2" key="1">
    <citation type="submission" date="2023-07" db="EMBL/GenBank/DDBJ databases">
        <title>Between Cages and Wild: Unraveling the Impact of Captivity on Animal Microbiomes and Antimicrobial Resistance.</title>
        <authorList>
            <person name="Schmartz G.P."/>
            <person name="Rehner J."/>
            <person name="Schuff M.J."/>
            <person name="Becker S.L."/>
            <person name="Kravczyk M."/>
            <person name="Gurevich A."/>
            <person name="Francke R."/>
            <person name="Mueller R."/>
            <person name="Keller V."/>
            <person name="Keller A."/>
        </authorList>
    </citation>
    <scope>NUCLEOTIDE SEQUENCE</scope>
    <source>
        <strain evidence="2">S12M_St_49</strain>
    </source>
</reference>
<sequence length="389" mass="41597">MLDWLIRGAQVLDGTGADAFPADVGIKDGTIAAVGRLTDADAVHVLDAQGRTLTPGFLDIHRHTDAALFRPNFGRAELAQGLTTLVGGNCGMSLAPLAGAHAPAVRAYLAPITGAFGDELCFASLADYFAAAERTPQLVNNAMLAGMGTLRALVAGFDDAPLTDGQYRELHRLVERSLADGAVGVSLGLGYAPECFYSTEGLIRALEPLRGGRLPVTVHMRQEGDGVVDALREMLTVARELRCPVEISHLKGIGRRNWGRAVPEMLRLIENARAEGLDVACDVYPYSAGSTQLIHVLPPEFQKGGLDALTAALHDPSSRAAMRRRMETGSDFENITHLVGFENVVPISLHTEEYKPFEGKSLAEIADTLGKDPYDALFDLLAAERCEAG</sequence>
<feature type="domain" description="Amidohydrolase 3" evidence="1">
    <location>
        <begin position="45"/>
        <end position="290"/>
    </location>
</feature>
<dbReference type="SUPFAM" id="SSF51556">
    <property type="entry name" value="Metallo-dependent hydrolases"/>
    <property type="match status" value="1"/>
</dbReference>
<feature type="non-terminal residue" evidence="2">
    <location>
        <position position="389"/>
    </location>
</feature>
<dbReference type="AlphaFoldDB" id="A0AA43RKZ3"/>
<protein>
    <submittedName>
        <fullName evidence="2">Amidohydrolase family protein</fullName>
    </submittedName>
</protein>
<dbReference type="PANTHER" id="PTHR11647:SF1">
    <property type="entry name" value="COLLAPSIN RESPONSE MEDIATOR PROTEIN"/>
    <property type="match status" value="1"/>
</dbReference>
<evidence type="ECO:0000313" key="3">
    <source>
        <dbReference type="Proteomes" id="UP001168575"/>
    </source>
</evidence>
<evidence type="ECO:0000313" key="2">
    <source>
        <dbReference type="EMBL" id="MDO4842731.1"/>
    </source>
</evidence>
<dbReference type="InterPro" id="IPR013108">
    <property type="entry name" value="Amidohydro_3"/>
</dbReference>
<keyword evidence="3" id="KW-1185">Reference proteome</keyword>
<accession>A0AA43RKZ3</accession>
<dbReference type="InterPro" id="IPR032466">
    <property type="entry name" value="Metal_Hydrolase"/>
</dbReference>
<gene>
    <name evidence="2" type="ORF">Q3982_08670</name>
</gene>
<dbReference type="Gene3D" id="3.20.20.140">
    <property type="entry name" value="Metal-dependent hydrolases"/>
    <property type="match status" value="1"/>
</dbReference>
<dbReference type="InterPro" id="IPR050378">
    <property type="entry name" value="Metallo-dep_Hydrolases_sf"/>
</dbReference>
<dbReference type="Pfam" id="PF07969">
    <property type="entry name" value="Amidohydro_3"/>
    <property type="match status" value="1"/>
</dbReference>
<dbReference type="EMBL" id="JAUMVS010000283">
    <property type="protein sequence ID" value="MDO4842731.1"/>
    <property type="molecule type" value="Genomic_DNA"/>
</dbReference>
<dbReference type="Proteomes" id="UP001168575">
    <property type="component" value="Unassembled WGS sequence"/>
</dbReference>
<dbReference type="GO" id="GO:0005829">
    <property type="term" value="C:cytosol"/>
    <property type="evidence" value="ECO:0007669"/>
    <property type="project" value="TreeGrafter"/>
</dbReference>
<name>A0AA43RKZ3_9ACTN</name>
<dbReference type="GO" id="GO:0016812">
    <property type="term" value="F:hydrolase activity, acting on carbon-nitrogen (but not peptide) bonds, in cyclic amides"/>
    <property type="evidence" value="ECO:0007669"/>
    <property type="project" value="TreeGrafter"/>
</dbReference>
<organism evidence="2 3">
    <name type="scientific">Phoenicibacter congonensis</name>
    <dbReference type="NCBI Taxonomy" id="1944646"/>
    <lineage>
        <taxon>Bacteria</taxon>
        <taxon>Bacillati</taxon>
        <taxon>Actinomycetota</taxon>
        <taxon>Coriobacteriia</taxon>
        <taxon>Eggerthellales</taxon>
        <taxon>Eggerthellaceae</taxon>
        <taxon>Phoenicibacter</taxon>
    </lineage>
</organism>
<dbReference type="PANTHER" id="PTHR11647">
    <property type="entry name" value="HYDRANTOINASE/DIHYDROPYRIMIDINASE FAMILY MEMBER"/>
    <property type="match status" value="1"/>
</dbReference>